<evidence type="ECO:0000256" key="32">
    <source>
        <dbReference type="ARBA" id="ARBA00048760"/>
    </source>
</evidence>
<evidence type="ECO:0000256" key="21">
    <source>
        <dbReference type="ARBA" id="ARBA00043777"/>
    </source>
</evidence>
<evidence type="ECO:0000256" key="23">
    <source>
        <dbReference type="ARBA" id="ARBA00043825"/>
    </source>
</evidence>
<name>A0A164YDY3_9CRUS</name>
<dbReference type="InterPro" id="IPR015424">
    <property type="entry name" value="PyrdxlP-dep_Trfase"/>
</dbReference>
<comment type="subcellular location">
    <subcellularLocation>
        <location evidence="2">Mitochondrion</location>
    </subcellularLocation>
</comment>
<evidence type="ECO:0000256" key="30">
    <source>
        <dbReference type="ARBA" id="ARBA00048500"/>
    </source>
</evidence>
<comment type="catalytic activity">
    <reaction evidence="32">
        <text>N(omega)-methyl-L-arginine + glyoxylate = 5-(3-methylguanidino)-2-oxopentanoate + glycine</text>
        <dbReference type="Rhea" id="RHEA:77323"/>
        <dbReference type="ChEBI" id="CHEBI:36655"/>
        <dbReference type="ChEBI" id="CHEBI:57305"/>
        <dbReference type="ChEBI" id="CHEBI:114953"/>
        <dbReference type="ChEBI" id="CHEBI:197314"/>
    </reaction>
</comment>
<dbReference type="GO" id="GO:0005739">
    <property type="term" value="C:mitochondrion"/>
    <property type="evidence" value="ECO:0007669"/>
    <property type="project" value="UniProtKB-SubCell"/>
</dbReference>
<evidence type="ECO:0000256" key="25">
    <source>
        <dbReference type="ARBA" id="ARBA00044055"/>
    </source>
</evidence>
<accession>A0A164YDY3</accession>
<evidence type="ECO:0000256" key="24">
    <source>
        <dbReference type="ARBA" id="ARBA00043826"/>
    </source>
</evidence>
<evidence type="ECO:0000256" key="31">
    <source>
        <dbReference type="ARBA" id="ARBA00048560"/>
    </source>
</evidence>
<dbReference type="InterPro" id="IPR005814">
    <property type="entry name" value="Aminotrans_3"/>
</dbReference>
<dbReference type="PANTHER" id="PTHR45688:SF3">
    <property type="entry name" value="ALANINE--GLYOXYLATE AMINOTRANSFERASE 2, MITOCHONDRIAL"/>
    <property type="match status" value="1"/>
</dbReference>
<dbReference type="EMBL" id="LRGB01000915">
    <property type="protein sequence ID" value="KZS15160.1"/>
    <property type="molecule type" value="Genomic_DNA"/>
</dbReference>
<dbReference type="GO" id="GO:0016223">
    <property type="term" value="F:beta-alanine:pyruvate transaminase activity"/>
    <property type="evidence" value="ECO:0007669"/>
    <property type="project" value="UniProtKB-EC"/>
</dbReference>
<evidence type="ECO:0000256" key="26">
    <source>
        <dbReference type="ARBA" id="ARBA00044257"/>
    </source>
</evidence>
<evidence type="ECO:0000256" key="1">
    <source>
        <dbReference type="ARBA" id="ARBA00001933"/>
    </source>
</evidence>
<dbReference type="AlphaFoldDB" id="A0A164YDY3"/>
<evidence type="ECO:0000256" key="27">
    <source>
        <dbReference type="ARBA" id="ARBA00044258"/>
    </source>
</evidence>
<comment type="caution">
    <text evidence="36">The sequence shown here is derived from an EMBL/GenBank/DDBJ whole genome shotgun (WGS) entry which is preliminary data.</text>
</comment>
<dbReference type="GO" id="GO:0047305">
    <property type="term" value="F:(R)-3-amino-2-methylpropionate-pyruvate transaminase activity"/>
    <property type="evidence" value="ECO:0007669"/>
    <property type="project" value="UniProtKB-EC"/>
</dbReference>
<evidence type="ECO:0000313" key="37">
    <source>
        <dbReference type="Proteomes" id="UP000076858"/>
    </source>
</evidence>
<evidence type="ECO:0000256" key="7">
    <source>
        <dbReference type="ARBA" id="ARBA00022679"/>
    </source>
</evidence>
<comment type="catalytic activity">
    <reaction evidence="16">
        <text>(2S)-2-aminobutanoate + glyoxylate = 2-oxobutanoate + glycine</text>
        <dbReference type="Rhea" id="RHEA:77339"/>
        <dbReference type="ChEBI" id="CHEBI:16763"/>
        <dbReference type="ChEBI" id="CHEBI:36655"/>
        <dbReference type="ChEBI" id="CHEBI:57305"/>
        <dbReference type="ChEBI" id="CHEBI:74359"/>
    </reaction>
</comment>
<evidence type="ECO:0000256" key="4">
    <source>
        <dbReference type="ARBA" id="ARBA00011881"/>
    </source>
</evidence>
<evidence type="ECO:0000256" key="17">
    <source>
        <dbReference type="ARBA" id="ARBA00043726"/>
    </source>
</evidence>
<comment type="catalytic activity">
    <reaction evidence="18">
        <text>N(omega),N(omega)-dimethyl-L-arginine + oxaloacetate = 5-(3,3-dimethylguanidino)-2-oxopentanoate + L-aspartate</text>
        <dbReference type="Rhea" id="RHEA:77343"/>
        <dbReference type="ChEBI" id="CHEBI:16452"/>
        <dbReference type="ChEBI" id="CHEBI:29991"/>
        <dbReference type="ChEBI" id="CHEBI:58326"/>
        <dbReference type="ChEBI" id="CHEBI:197301"/>
    </reaction>
</comment>
<keyword evidence="37" id="KW-1185">Reference proteome</keyword>
<keyword evidence="7 36" id="KW-0808">Transferase</keyword>
<comment type="catalytic activity">
    <reaction evidence="31">
        <text>N(omega),N(omega)-dimethyl-L-arginine + 2-oxobutanoate = 5-(3,3-dimethylguanidino)-2-oxopentanoate + (2S)-2-aminobutanoate</text>
        <dbReference type="Rhea" id="RHEA:77351"/>
        <dbReference type="ChEBI" id="CHEBI:16763"/>
        <dbReference type="ChEBI" id="CHEBI:58326"/>
        <dbReference type="ChEBI" id="CHEBI:74359"/>
        <dbReference type="ChEBI" id="CHEBI:197301"/>
    </reaction>
</comment>
<evidence type="ECO:0000256" key="14">
    <source>
        <dbReference type="ARBA" id="ARBA00042669"/>
    </source>
</evidence>
<dbReference type="GO" id="GO:0019481">
    <property type="term" value="P:L-alanine catabolic process, by transamination"/>
    <property type="evidence" value="ECO:0007669"/>
    <property type="project" value="TreeGrafter"/>
</dbReference>
<evidence type="ECO:0000256" key="19">
    <source>
        <dbReference type="ARBA" id="ARBA00043751"/>
    </source>
</evidence>
<dbReference type="GO" id="GO:0030170">
    <property type="term" value="F:pyridoxal phosphate binding"/>
    <property type="evidence" value="ECO:0007669"/>
    <property type="project" value="InterPro"/>
</dbReference>
<comment type="catalytic activity">
    <reaction evidence="28">
        <text>N(omega),N(omega)-dimethyl-L-arginine + glyoxylate = 5-(3,3-dimethylguanidino)-2-oxopentanoate + glycine</text>
        <dbReference type="Rhea" id="RHEA:77311"/>
        <dbReference type="ChEBI" id="CHEBI:36655"/>
        <dbReference type="ChEBI" id="CHEBI:57305"/>
        <dbReference type="ChEBI" id="CHEBI:58326"/>
        <dbReference type="ChEBI" id="CHEBI:197301"/>
    </reaction>
</comment>
<evidence type="ECO:0000256" key="16">
    <source>
        <dbReference type="ARBA" id="ARBA00043679"/>
    </source>
</evidence>
<evidence type="ECO:0000256" key="33">
    <source>
        <dbReference type="ARBA" id="ARBA00048916"/>
    </source>
</evidence>
<evidence type="ECO:0000256" key="3">
    <source>
        <dbReference type="ARBA" id="ARBA00008954"/>
    </source>
</evidence>
<comment type="subunit">
    <text evidence="4">Homotetramer.</text>
</comment>
<dbReference type="Pfam" id="PF00202">
    <property type="entry name" value="Aminotran_3"/>
    <property type="match status" value="1"/>
</dbReference>
<evidence type="ECO:0000256" key="6">
    <source>
        <dbReference type="ARBA" id="ARBA00022576"/>
    </source>
</evidence>
<comment type="catalytic activity">
    <reaction evidence="29">
        <text>L-ornithine + glyoxylate = 5-amino-2-oxopentanoate + glycine</text>
        <dbReference type="Rhea" id="RHEA:77331"/>
        <dbReference type="ChEBI" id="CHEBI:36655"/>
        <dbReference type="ChEBI" id="CHEBI:46911"/>
        <dbReference type="ChEBI" id="CHEBI:57305"/>
        <dbReference type="ChEBI" id="CHEBI:58802"/>
    </reaction>
</comment>
<evidence type="ECO:0000256" key="5">
    <source>
        <dbReference type="ARBA" id="ARBA00013049"/>
    </source>
</evidence>
<dbReference type="GO" id="GO:0009436">
    <property type="term" value="P:glyoxylate catabolic process"/>
    <property type="evidence" value="ECO:0007669"/>
    <property type="project" value="TreeGrafter"/>
</dbReference>
<comment type="cofactor">
    <cofactor evidence="1">
        <name>pyridoxal 5'-phosphate</name>
        <dbReference type="ChEBI" id="CHEBI:597326"/>
    </cofactor>
</comment>
<evidence type="ECO:0000256" key="34">
    <source>
        <dbReference type="ARBA" id="ARBA00049480"/>
    </source>
</evidence>
<dbReference type="GO" id="GO:0008453">
    <property type="term" value="F:alanine-glyoxylate transaminase activity"/>
    <property type="evidence" value="ECO:0007669"/>
    <property type="project" value="UniProtKB-EC"/>
</dbReference>
<evidence type="ECO:0000256" key="35">
    <source>
        <dbReference type="ARBA" id="ARBA00058068"/>
    </source>
</evidence>
<comment type="catalytic activity">
    <reaction evidence="34">
        <text>N(omega),N('omega)-dimethyl-L-arginine + glyoxylate = 5-(3,3'-dimethylguanidino)-2-oxopentanoate + glycine</text>
        <dbReference type="Rhea" id="RHEA:77315"/>
        <dbReference type="ChEBI" id="CHEBI:36655"/>
        <dbReference type="ChEBI" id="CHEBI:57305"/>
        <dbReference type="ChEBI" id="CHEBI:197308"/>
        <dbReference type="ChEBI" id="CHEBI:197310"/>
    </reaction>
</comment>
<reference evidence="36 37" key="1">
    <citation type="submission" date="2016-03" db="EMBL/GenBank/DDBJ databases">
        <title>EvidentialGene: Evidence-directed Construction of Genes on Genomes.</title>
        <authorList>
            <person name="Gilbert D.G."/>
            <person name="Choi J.-H."/>
            <person name="Mockaitis K."/>
            <person name="Colbourne J."/>
            <person name="Pfrender M."/>
        </authorList>
    </citation>
    <scope>NUCLEOTIDE SEQUENCE [LARGE SCALE GENOMIC DNA]</scope>
    <source>
        <strain evidence="36 37">Xinb3</strain>
        <tissue evidence="36">Complete organism</tissue>
    </source>
</reference>
<comment type="catalytic activity">
    <reaction evidence="15">
        <text>N(omega),N(omega)-dimethyl-L-arginine + pyruvate = 5-(3,3-dimethylguanidino)-2-oxopentanoate + L-alanine</text>
        <dbReference type="Rhea" id="RHEA:77303"/>
        <dbReference type="ChEBI" id="CHEBI:15361"/>
        <dbReference type="ChEBI" id="CHEBI:57972"/>
        <dbReference type="ChEBI" id="CHEBI:58326"/>
        <dbReference type="ChEBI" id="CHEBI:197301"/>
    </reaction>
</comment>
<comment type="catalytic activity">
    <reaction evidence="33">
        <text>oxaloacetate + L-alanine = L-aspartate + pyruvate</text>
        <dbReference type="Rhea" id="RHEA:77347"/>
        <dbReference type="ChEBI" id="CHEBI:15361"/>
        <dbReference type="ChEBI" id="CHEBI:16452"/>
        <dbReference type="ChEBI" id="CHEBI:29991"/>
        <dbReference type="ChEBI" id="CHEBI:57972"/>
    </reaction>
</comment>
<evidence type="ECO:0000256" key="12">
    <source>
        <dbReference type="ARBA" id="ARBA00041845"/>
    </source>
</evidence>
<dbReference type="OrthoDB" id="10261433at2759"/>
<comment type="function">
    <text evidence="35">Multifunctional aminotransferase with a broad substrate specificity. Catalyzes the conversion of glyoxylate to glycine using alanine as the amino donor. Catalyzes metabolism of not L- but the D-isomer of D-beta-aminoisobutyric acid to generate 2-methyl-3-oxopropanoate and alanine. Catalyzes the transfer of the amino group from beta-alanine to pyruvate to yield L-alanine and 3-oxopropanoate. Can metabolize NG-monomethyl-L-arginine (NMMA), asymmetric NG,NG-dimethyl-L-arginine (ADMA) and symmetric NG,N'G-dimethyl-L-arginine (SDMA). ADMA is a potent inhibitor of nitric-oxide (NO) synthase, and this activity provides mechanism through which the kidney regulates blood pressure.</text>
</comment>
<dbReference type="SUPFAM" id="SSF53383">
    <property type="entry name" value="PLP-dependent transferases"/>
    <property type="match status" value="1"/>
</dbReference>
<dbReference type="STRING" id="35525.A0A164YDY3"/>
<sequence length="146" mass="15953">MRLKAVGLASWNNDTALAKLKTPKGCVSYVAIEADQTQANCRNVGTYFLLELAKLRDEFPNLVGDVRGKGLMIGVELVSDPETRAPLAPADVLAIWEQCKDMGVLYGKGGFFGNVFRIKPPMCITKSDVDFAVAVLRKSIVSFLEK</sequence>
<dbReference type="Proteomes" id="UP000076858">
    <property type="component" value="Unassembled WGS sequence"/>
</dbReference>
<dbReference type="EC" id="2.6.1.18" evidence="25"/>
<evidence type="ECO:0000256" key="22">
    <source>
        <dbReference type="ARBA" id="ARBA00043798"/>
    </source>
</evidence>
<dbReference type="InterPro" id="IPR015422">
    <property type="entry name" value="PyrdxlP-dep_Trfase_small"/>
</dbReference>
<gene>
    <name evidence="36" type="ORF">APZ42_019194</name>
</gene>
<comment type="catalytic activity">
    <reaction evidence="20">
        <text>N(omega)-methyl-L-arginine + pyruvate = 5-(3-methylguanidino)-2-oxopentanoate + L-alanine</text>
        <dbReference type="Rhea" id="RHEA:77319"/>
        <dbReference type="ChEBI" id="CHEBI:15361"/>
        <dbReference type="ChEBI" id="CHEBI:57972"/>
        <dbReference type="ChEBI" id="CHEBI:114953"/>
        <dbReference type="ChEBI" id="CHEBI:197314"/>
    </reaction>
</comment>
<evidence type="ECO:0000256" key="28">
    <source>
        <dbReference type="ARBA" id="ARBA00047892"/>
    </source>
</evidence>
<organism evidence="36 37">
    <name type="scientific">Daphnia magna</name>
    <dbReference type="NCBI Taxonomy" id="35525"/>
    <lineage>
        <taxon>Eukaryota</taxon>
        <taxon>Metazoa</taxon>
        <taxon>Ecdysozoa</taxon>
        <taxon>Arthropoda</taxon>
        <taxon>Crustacea</taxon>
        <taxon>Branchiopoda</taxon>
        <taxon>Diplostraca</taxon>
        <taxon>Cladocera</taxon>
        <taxon>Anomopoda</taxon>
        <taxon>Daphniidae</taxon>
        <taxon>Daphnia</taxon>
    </lineage>
</organism>
<comment type="catalytic activity">
    <reaction evidence="24">
        <text>2-oxopentanoate + N(omega),N(omega)-dimethyl-L-arginine = 5-(3,3-dimethylguanidino)-2-oxopentanoate + L-2-aminopentanoate</text>
        <dbReference type="Rhea" id="RHEA:77359"/>
        <dbReference type="ChEBI" id="CHEBI:28644"/>
        <dbReference type="ChEBI" id="CHEBI:58326"/>
        <dbReference type="ChEBI" id="CHEBI:58441"/>
        <dbReference type="ChEBI" id="CHEBI:197301"/>
    </reaction>
</comment>
<evidence type="ECO:0000256" key="18">
    <source>
        <dbReference type="ARBA" id="ARBA00043749"/>
    </source>
</evidence>
<comment type="catalytic activity">
    <reaction evidence="8">
        <text>glyoxylate + L-alanine = glycine + pyruvate</text>
        <dbReference type="Rhea" id="RHEA:24248"/>
        <dbReference type="ChEBI" id="CHEBI:15361"/>
        <dbReference type="ChEBI" id="CHEBI:36655"/>
        <dbReference type="ChEBI" id="CHEBI:57305"/>
        <dbReference type="ChEBI" id="CHEBI:57972"/>
        <dbReference type="EC" id="2.6.1.44"/>
    </reaction>
    <physiologicalReaction direction="left-to-right" evidence="8">
        <dbReference type="Rhea" id="RHEA:24249"/>
    </physiologicalReaction>
</comment>
<evidence type="ECO:0000256" key="11">
    <source>
        <dbReference type="ARBA" id="ARBA00041662"/>
    </source>
</evidence>
<proteinExistence type="inferred from homology"/>
<evidence type="ECO:0000313" key="36">
    <source>
        <dbReference type="EMBL" id="KZS15160.1"/>
    </source>
</evidence>
<evidence type="ECO:0000256" key="13">
    <source>
        <dbReference type="ARBA" id="ARBA00042611"/>
    </source>
</evidence>
<evidence type="ECO:0000256" key="8">
    <source>
        <dbReference type="ARBA" id="ARBA00033660"/>
    </source>
</evidence>
<comment type="catalytic activity">
    <reaction evidence="30">
        <text>2-oxohexanoate + N(omega),N(omega)-dimethyl-L-arginine = L-2-aminohexanoate + 5-(3,3-dimethylguanidino)-2-oxopentanoate</text>
        <dbReference type="Rhea" id="RHEA:77363"/>
        <dbReference type="ChEBI" id="CHEBI:35177"/>
        <dbReference type="ChEBI" id="CHEBI:58326"/>
        <dbReference type="ChEBI" id="CHEBI:58455"/>
        <dbReference type="ChEBI" id="CHEBI:197301"/>
    </reaction>
</comment>
<comment type="catalytic activity">
    <reaction evidence="19">
        <text>2-oxobutanoate + L-alanine = (2S)-2-aminobutanoate + pyruvate</text>
        <dbReference type="Rhea" id="RHEA:77355"/>
        <dbReference type="ChEBI" id="CHEBI:15361"/>
        <dbReference type="ChEBI" id="CHEBI:16763"/>
        <dbReference type="ChEBI" id="CHEBI:57972"/>
        <dbReference type="ChEBI" id="CHEBI:74359"/>
        <dbReference type="EC" id="2.6.1.44"/>
    </reaction>
</comment>
<evidence type="ECO:0000256" key="10">
    <source>
        <dbReference type="ARBA" id="ARBA00039862"/>
    </source>
</evidence>
<dbReference type="PANTHER" id="PTHR45688">
    <property type="match status" value="1"/>
</dbReference>
<comment type="catalytic activity">
    <reaction evidence="17">
        <text>(R)-3-amino-2-methylpropanoate + pyruvate = 2-methyl-3-oxopropanoate + L-alanine</text>
        <dbReference type="Rhea" id="RHEA:18393"/>
        <dbReference type="ChEBI" id="CHEBI:15361"/>
        <dbReference type="ChEBI" id="CHEBI:57700"/>
        <dbReference type="ChEBI" id="CHEBI:57731"/>
        <dbReference type="ChEBI" id="CHEBI:57972"/>
        <dbReference type="EC" id="2.6.1.40"/>
    </reaction>
    <physiologicalReaction direction="left-to-right" evidence="17">
        <dbReference type="Rhea" id="RHEA:18394"/>
    </physiologicalReaction>
</comment>
<evidence type="ECO:0000256" key="2">
    <source>
        <dbReference type="ARBA" id="ARBA00004173"/>
    </source>
</evidence>
<comment type="catalytic activity">
    <reaction evidence="22">
        <text>N(omega),N('omega)-dimethyl-L-arginine + pyruvate = 5-(3,3'-dimethylguanidino)-2-oxopentanoate + L-alanine</text>
        <dbReference type="Rhea" id="RHEA:77307"/>
        <dbReference type="ChEBI" id="CHEBI:15361"/>
        <dbReference type="ChEBI" id="CHEBI:57972"/>
        <dbReference type="ChEBI" id="CHEBI:197308"/>
        <dbReference type="ChEBI" id="CHEBI:197310"/>
    </reaction>
</comment>
<comment type="catalytic activity">
    <reaction evidence="21">
        <text>L-ornithine + pyruvate = 5-amino-2-oxopentanoate + L-alanine</text>
        <dbReference type="Rhea" id="RHEA:77327"/>
        <dbReference type="ChEBI" id="CHEBI:15361"/>
        <dbReference type="ChEBI" id="CHEBI:46911"/>
        <dbReference type="ChEBI" id="CHEBI:57972"/>
        <dbReference type="ChEBI" id="CHEBI:58802"/>
    </reaction>
</comment>
<protein>
    <recommendedName>
        <fullName evidence="10">Alanine--glyoxylate aminotransferase 2, mitochondrial</fullName>
        <ecNumber evidence="25">2.6.1.18</ecNumber>
        <ecNumber evidence="9">2.6.1.40</ecNumber>
        <ecNumber evidence="5">2.6.1.44</ecNumber>
    </recommendedName>
    <alternativeName>
        <fullName evidence="11">(R)-3-amino-2-methylpropionate--pyruvate transaminase</fullName>
    </alternativeName>
    <alternativeName>
        <fullName evidence="13">Beta-ALAAT II</fullName>
    </alternativeName>
    <alternativeName>
        <fullName evidence="14">Beta-alanine-pyruvate aminotransferase</fullName>
    </alternativeName>
    <alternativeName>
        <fullName evidence="27">D-3-aminoisobutyrate-pyruvate aminotransferase</fullName>
    </alternativeName>
    <alternativeName>
        <fullName evidence="12">D-AIBAT</fullName>
    </alternativeName>
    <alternativeName>
        <fullName evidence="26">D-beta-aminoisobutyrate-pyruvate aminotransferase</fullName>
    </alternativeName>
</protein>
<dbReference type="EC" id="2.6.1.40" evidence="9"/>
<keyword evidence="6 36" id="KW-0032">Aminotransferase</keyword>
<evidence type="ECO:0000256" key="15">
    <source>
        <dbReference type="ARBA" id="ARBA00043669"/>
    </source>
</evidence>
<evidence type="ECO:0000256" key="9">
    <source>
        <dbReference type="ARBA" id="ARBA00039130"/>
    </source>
</evidence>
<evidence type="ECO:0000256" key="29">
    <source>
        <dbReference type="ARBA" id="ARBA00048264"/>
    </source>
</evidence>
<dbReference type="Gene3D" id="3.90.1150.10">
    <property type="entry name" value="Aspartate Aminotransferase, domain 1"/>
    <property type="match status" value="1"/>
</dbReference>
<comment type="catalytic activity">
    <reaction evidence="23">
        <text>3-oxopropanoate + L-alanine = beta-alanine + pyruvate</text>
        <dbReference type="Rhea" id="RHEA:14077"/>
        <dbReference type="ChEBI" id="CHEBI:15361"/>
        <dbReference type="ChEBI" id="CHEBI:33190"/>
        <dbReference type="ChEBI" id="CHEBI:57966"/>
        <dbReference type="ChEBI" id="CHEBI:57972"/>
        <dbReference type="EC" id="2.6.1.18"/>
    </reaction>
    <physiologicalReaction direction="right-to-left" evidence="23">
        <dbReference type="Rhea" id="RHEA:14079"/>
    </physiologicalReaction>
</comment>
<evidence type="ECO:0000256" key="20">
    <source>
        <dbReference type="ARBA" id="ARBA00043758"/>
    </source>
</evidence>
<dbReference type="EC" id="2.6.1.44" evidence="5"/>
<comment type="similarity">
    <text evidence="3">Belongs to the class-III pyridoxal-phosphate-dependent aminotransferase family.</text>
</comment>